<dbReference type="SMART" id="SM01008">
    <property type="entry name" value="Ald_Xan_dh_C"/>
    <property type="match status" value="1"/>
</dbReference>
<dbReference type="Pfam" id="PF20256">
    <property type="entry name" value="MoCoBD_2"/>
    <property type="match status" value="1"/>
</dbReference>
<dbReference type="SUPFAM" id="SSF56003">
    <property type="entry name" value="Molybdenum cofactor-binding domain"/>
    <property type="match status" value="1"/>
</dbReference>
<evidence type="ECO:0000256" key="3">
    <source>
        <dbReference type="SAM" id="MobiDB-lite"/>
    </source>
</evidence>
<proteinExistence type="predicted"/>
<dbReference type="Pfam" id="PF01315">
    <property type="entry name" value="Ald_Xan_dh_C"/>
    <property type="match status" value="1"/>
</dbReference>
<dbReference type="InterPro" id="IPR016208">
    <property type="entry name" value="Ald_Oxase/xanthine_DH-like"/>
</dbReference>
<dbReference type="InterPro" id="IPR037165">
    <property type="entry name" value="AldOxase/xan_DH_Mopterin-bd_sf"/>
</dbReference>
<organism evidence="5 6">
    <name type="scientific">Plantactinospora endophytica</name>
    <dbReference type="NCBI Taxonomy" id="673535"/>
    <lineage>
        <taxon>Bacteria</taxon>
        <taxon>Bacillati</taxon>
        <taxon>Actinomycetota</taxon>
        <taxon>Actinomycetes</taxon>
        <taxon>Micromonosporales</taxon>
        <taxon>Micromonosporaceae</taxon>
        <taxon>Plantactinospora</taxon>
    </lineage>
</organism>
<evidence type="ECO:0000256" key="2">
    <source>
        <dbReference type="ARBA" id="ARBA00023002"/>
    </source>
</evidence>
<feature type="domain" description="Aldehyde oxidase/xanthine dehydrogenase a/b hammerhead" evidence="4">
    <location>
        <begin position="24"/>
        <end position="133"/>
    </location>
</feature>
<gene>
    <name evidence="5" type="ORF">Pen02_42280</name>
</gene>
<dbReference type="Pfam" id="PF02738">
    <property type="entry name" value="MoCoBD_1"/>
    <property type="match status" value="1"/>
</dbReference>
<accession>A0ABQ4E3L8</accession>
<sequence>MTAVLAEELLGDPVDRVDGPLKVTGHAPYPSDVTMPGLVHAALVQSTVGAGTITRIDTAAALASPGVLTVLTHENTPALPEGPPSVVGPPPRFPFRDDRVVHHGQHVAMVVARTLEQALAATRLVEVDYAAGVPVLGIDNPQAQVLDNAYGMDLRRGDVDAALASADAVSDAVYTIAPETHNPLGPFSTVACWSGNRLVVHETTQWPMLVRQTLAAVFEVPESDVRVLVPYLGGAFGAGLRVGPHTVLTALAARTLNLPVKLVLTRQQMFTSVGHRPETVQRVRLGADRDGRLVAIDHEGTSTIGIEEGNFEPVTLTTGNAYACPNVATRDRQVRLNIPNPGNMRAPGSTEGNFALESAIDDLAHQLRIDPLDFRLRNYADVQPQTGKPWSSNALRECYAVGAERFGWADRDPEVRSTRDGRFLVGYGMAGVTFEWYQAPCQVTVSICQDGTARVRTAATDLGTGTYTIVTQLVAGLLGLHLARVRVEIGDSDLPPAPQSGGSGLAAALGAAISDATANLLRNLLNLVHDDDRSPLRGRQPAEVTAGSGGVHLTGDPSAGESYQQILSRHGLAELTASGRSTPNPEGTALAPAGPFAARFAEVRVDEELGLLHVVRIVTAVDAGRVVNRKTGRSQVIGATVMGVGMTLMEQTLFDHAGRIANATFGEYLIPVHADTPELDVVFVGERDRFHPVGMKGLGEIGVVGVAAAIANAIHHATGRRLRSLPITIEQLSRADAG</sequence>
<feature type="region of interest" description="Disordered" evidence="3">
    <location>
        <begin position="532"/>
        <end position="560"/>
    </location>
</feature>
<protein>
    <submittedName>
        <fullName evidence="5">Acylaldehyde oxidase</fullName>
    </submittedName>
</protein>
<keyword evidence="2" id="KW-0560">Oxidoreductase</keyword>
<evidence type="ECO:0000259" key="4">
    <source>
        <dbReference type="SMART" id="SM01008"/>
    </source>
</evidence>
<dbReference type="PANTHER" id="PTHR11908:SF132">
    <property type="entry name" value="ALDEHYDE OXIDASE 1-RELATED"/>
    <property type="match status" value="1"/>
</dbReference>
<dbReference type="Gene3D" id="3.90.1170.50">
    <property type="entry name" value="Aldehyde oxidase/xanthine dehydrogenase, a/b hammerhead"/>
    <property type="match status" value="1"/>
</dbReference>
<dbReference type="Gene3D" id="3.30.365.10">
    <property type="entry name" value="Aldehyde oxidase/xanthine dehydrogenase, molybdopterin binding domain"/>
    <property type="match status" value="4"/>
</dbReference>
<dbReference type="Proteomes" id="UP000646749">
    <property type="component" value="Unassembled WGS sequence"/>
</dbReference>
<dbReference type="RefSeq" id="WP_203867797.1">
    <property type="nucleotide sequence ID" value="NZ_BONW01000020.1"/>
</dbReference>
<dbReference type="PANTHER" id="PTHR11908">
    <property type="entry name" value="XANTHINE DEHYDROGENASE"/>
    <property type="match status" value="1"/>
</dbReference>
<dbReference type="InterPro" id="IPR000674">
    <property type="entry name" value="Ald_Oxase/Xan_DH_a/b"/>
</dbReference>
<evidence type="ECO:0000313" key="6">
    <source>
        <dbReference type="Proteomes" id="UP000646749"/>
    </source>
</evidence>
<reference evidence="5 6" key="1">
    <citation type="submission" date="2021-01" db="EMBL/GenBank/DDBJ databases">
        <title>Whole genome shotgun sequence of Plantactinospora endophytica NBRC 110450.</title>
        <authorList>
            <person name="Komaki H."/>
            <person name="Tamura T."/>
        </authorList>
    </citation>
    <scope>NUCLEOTIDE SEQUENCE [LARGE SCALE GENOMIC DNA]</scope>
    <source>
        <strain evidence="5 6">NBRC 110450</strain>
    </source>
</reference>
<dbReference type="SUPFAM" id="SSF54665">
    <property type="entry name" value="CO dehydrogenase molybdoprotein N-domain-like"/>
    <property type="match status" value="1"/>
</dbReference>
<evidence type="ECO:0000256" key="1">
    <source>
        <dbReference type="ARBA" id="ARBA00022505"/>
    </source>
</evidence>
<dbReference type="InterPro" id="IPR036856">
    <property type="entry name" value="Ald_Oxase/Xan_DH_a/b_sf"/>
</dbReference>
<evidence type="ECO:0000313" key="5">
    <source>
        <dbReference type="EMBL" id="GIG89292.1"/>
    </source>
</evidence>
<keyword evidence="1" id="KW-0500">Molybdenum</keyword>
<comment type="caution">
    <text evidence="5">The sequence shown here is derived from an EMBL/GenBank/DDBJ whole genome shotgun (WGS) entry which is preliminary data.</text>
</comment>
<dbReference type="InterPro" id="IPR046867">
    <property type="entry name" value="AldOxase/xan_DH_MoCoBD2"/>
</dbReference>
<dbReference type="EMBL" id="BONW01000020">
    <property type="protein sequence ID" value="GIG89292.1"/>
    <property type="molecule type" value="Genomic_DNA"/>
</dbReference>
<keyword evidence="6" id="KW-1185">Reference proteome</keyword>
<dbReference type="InterPro" id="IPR008274">
    <property type="entry name" value="AldOxase/xan_DH_MoCoBD1"/>
</dbReference>
<name>A0ABQ4E3L8_9ACTN</name>